<evidence type="ECO:0000313" key="2">
    <source>
        <dbReference type="Proteomes" id="UP000644756"/>
    </source>
</evidence>
<reference evidence="1" key="2">
    <citation type="submission" date="2020-09" db="EMBL/GenBank/DDBJ databases">
        <authorList>
            <person name="Sun Q."/>
            <person name="Zhou Y."/>
        </authorList>
    </citation>
    <scope>NUCLEOTIDE SEQUENCE</scope>
    <source>
        <strain evidence="1">CGMCC 1.12987</strain>
    </source>
</reference>
<dbReference type="RefSeq" id="WP_229725253.1">
    <property type="nucleotide sequence ID" value="NZ_BMGR01000008.1"/>
</dbReference>
<reference evidence="1" key="1">
    <citation type="journal article" date="2014" name="Int. J. Syst. Evol. Microbiol.">
        <title>Complete genome sequence of Corynebacterium casei LMG S-19264T (=DSM 44701T), isolated from a smear-ripened cheese.</title>
        <authorList>
            <consortium name="US DOE Joint Genome Institute (JGI-PGF)"/>
            <person name="Walter F."/>
            <person name="Albersmeier A."/>
            <person name="Kalinowski J."/>
            <person name="Ruckert C."/>
        </authorList>
    </citation>
    <scope>NUCLEOTIDE SEQUENCE</scope>
    <source>
        <strain evidence="1">CGMCC 1.12987</strain>
    </source>
</reference>
<evidence type="ECO:0000313" key="1">
    <source>
        <dbReference type="EMBL" id="GGG08619.1"/>
    </source>
</evidence>
<name>A0A917FW67_9BACL</name>
<accession>A0A917FW67</accession>
<dbReference type="Proteomes" id="UP000644756">
    <property type="component" value="Unassembled WGS sequence"/>
</dbReference>
<protein>
    <submittedName>
        <fullName evidence="1">Uncharacterized protein</fullName>
    </submittedName>
</protein>
<organism evidence="1 2">
    <name type="scientific">Paenibacillus abyssi</name>
    <dbReference type="NCBI Taxonomy" id="1340531"/>
    <lineage>
        <taxon>Bacteria</taxon>
        <taxon>Bacillati</taxon>
        <taxon>Bacillota</taxon>
        <taxon>Bacilli</taxon>
        <taxon>Bacillales</taxon>
        <taxon>Paenibacillaceae</taxon>
        <taxon>Paenibacillus</taxon>
    </lineage>
</organism>
<sequence length="804" mass="91346">MEAIKNTAFYLQLSDLGFVDKLSMNEDRKRMNWVIDKDYMAERGYPDEDKLFGHFSLRVNQVLYNSSETGKPVIARLAEKWLEVVYAFEPFEVRLAYDLETDDTSMRWNISIVNKSSEPLTVDHFYMWSSLAYVMFKDADVMRNIDHSCAVFPSISPNFSKLACVRRSNLGPHLGVYAVKGITRSVGTYCRFENNFFKNVSPSLDGMLYHSLILVGTGSVNSGSPSSSDWIYGTGTEPVELAAGHSLEWEYVLMPFADQQQFYDNGLKLGHPALEYSPVVVSGGQFQASFQLPGQQRLTRAWVESFEGDRCKQVDVTDQLGQINGKFLLQARLAGPGERKLGIELENGTVDHVVFNVIEPIRTIIESRVEYICRNLYQNEGAEVPHAFLPLSNQGESLGKLALVLKKNEIGSFEQEQIRKVENSAVHYIRPKWFVNGDFYQPAKLYGTFYRIIDLDYIAHIYYLLSKFTADQLVHHEPSDYLQWAAEVMVVRFDENLHADEREKEETHMPGVYSLFIKDLLDDLKRNDRMEAYERLSSLWSATGERLRAGSELYTGAVTEHFYDNAGFGPTCEILSLSGHTNEADRYGELLLANIGFSNDFRAQNPDRWWEALSYMTHSLWGGLVAASTLVAYEHIKRTEYLTAAYRGTMPVFYCYDWHATATDKKLEKGQAASTYSVAGPNMNRPDLSRNRFGQSVFAKDGGLFEQLFSNASGDDWDMGEELVAYLEGFGTKTFLYTQNGELRCVNGEIVRTGDRYEVTSYAAYPREFHFYEAGESFVAAPGQEVRTVIFENGAFIPSLLSRK</sequence>
<proteinExistence type="predicted"/>
<dbReference type="EMBL" id="BMGR01000008">
    <property type="protein sequence ID" value="GGG08619.1"/>
    <property type="molecule type" value="Genomic_DNA"/>
</dbReference>
<keyword evidence="2" id="KW-1185">Reference proteome</keyword>
<gene>
    <name evidence="1" type="ORF">GCM10010916_26850</name>
</gene>
<comment type="caution">
    <text evidence="1">The sequence shown here is derived from an EMBL/GenBank/DDBJ whole genome shotgun (WGS) entry which is preliminary data.</text>
</comment>
<dbReference type="AlphaFoldDB" id="A0A917FW67"/>